<dbReference type="Proteomes" id="UP000002382">
    <property type="component" value="Chromosome"/>
</dbReference>
<gene>
    <name evidence="1" type="ordered locus">Kole_1177</name>
</gene>
<dbReference type="KEGG" id="kol:Kole_1177"/>
<protein>
    <recommendedName>
        <fullName evidence="3">DUF4127 domain-containing protein</fullName>
    </recommendedName>
</protein>
<dbReference type="OrthoDB" id="9789552at2"/>
<dbReference type="EMBL" id="CP001634">
    <property type="protein sequence ID" value="ACR79877.1"/>
    <property type="molecule type" value="Genomic_DNA"/>
</dbReference>
<dbReference type="RefSeq" id="WP_015868534.1">
    <property type="nucleotide sequence ID" value="NC_012785.1"/>
</dbReference>
<dbReference type="STRING" id="521045.Kole_1177"/>
<organism evidence="1 2">
    <name type="scientific">Kosmotoga olearia (strain ATCC BAA-1733 / DSM 21960 / TBF 19.5.1)</name>
    <dbReference type="NCBI Taxonomy" id="521045"/>
    <lineage>
        <taxon>Bacteria</taxon>
        <taxon>Thermotogati</taxon>
        <taxon>Thermotogota</taxon>
        <taxon>Thermotogae</taxon>
        <taxon>Kosmotogales</taxon>
        <taxon>Kosmotogaceae</taxon>
        <taxon>Kosmotoga</taxon>
    </lineage>
</organism>
<evidence type="ECO:0000313" key="2">
    <source>
        <dbReference type="Proteomes" id="UP000002382"/>
    </source>
</evidence>
<accession>C5CIL5</accession>
<name>C5CIL5_KOSOT</name>
<keyword evidence="2" id="KW-1185">Reference proteome</keyword>
<evidence type="ECO:0000313" key="1">
    <source>
        <dbReference type="EMBL" id="ACR79877.1"/>
    </source>
</evidence>
<dbReference type="InterPro" id="IPR025394">
    <property type="entry name" value="DUF4127"/>
</dbReference>
<dbReference type="Pfam" id="PF13552">
    <property type="entry name" value="DUF4127"/>
    <property type="match status" value="1"/>
</dbReference>
<dbReference type="HOGENOM" id="CLU_031189_0_0_0"/>
<reference evidence="1 2" key="1">
    <citation type="submission" date="2009-06" db="EMBL/GenBank/DDBJ databases">
        <title>Complete sequence of Thermotogales bacterium TBF 19.5.1.</title>
        <authorList>
            <consortium name="US DOE Joint Genome Institute"/>
            <person name="Lucas S."/>
            <person name="Copeland A."/>
            <person name="Lapidus A."/>
            <person name="Glavina del Rio T."/>
            <person name="Tice H."/>
            <person name="Bruce D."/>
            <person name="Goodwin L."/>
            <person name="Pitluck S."/>
            <person name="Chertkov O."/>
            <person name="Brettin T."/>
            <person name="Detter J.C."/>
            <person name="Han C."/>
            <person name="Schmutz J."/>
            <person name="Larimer F."/>
            <person name="Land M."/>
            <person name="Hauser L."/>
            <person name="Kyrpides N."/>
            <person name="Ovchinnikova G."/>
            <person name="Noll K."/>
        </authorList>
    </citation>
    <scope>NUCLEOTIDE SEQUENCE [LARGE SCALE GENOMIC DNA]</scope>
    <source>
        <strain evidence="2">ATCC BAA-1733 / DSM 21960 / TBF 19.5.1</strain>
    </source>
</reference>
<dbReference type="AlphaFoldDB" id="C5CIL5"/>
<dbReference type="eggNOG" id="ENOG502Z7Q0">
    <property type="taxonomic scope" value="Bacteria"/>
</dbReference>
<proteinExistence type="predicted"/>
<reference evidence="1 2" key="2">
    <citation type="journal article" date="2011" name="J. Bacteriol.">
        <title>Genome Sequence of Kosmotoga olearia Strain TBF 19.5.1, a Thermophilic Bacterium with a Wide Growth Temperature Range, Isolated from the Troll B Oil Platform in the North Sea.</title>
        <authorList>
            <person name="Swithers K.S."/>
            <person name="Dipippo J.L."/>
            <person name="Bruce D.C."/>
            <person name="Detter C."/>
            <person name="Tapia R."/>
            <person name="Han S."/>
            <person name="Goodwin L.A."/>
            <person name="Han J."/>
            <person name="Woyke T."/>
            <person name="Pitluck S."/>
            <person name="Pennacchio L."/>
            <person name="Nolan M."/>
            <person name="Mikhailova N."/>
            <person name="Land M.L."/>
            <person name="Nesbo C.L."/>
            <person name="Gogarten J.P."/>
            <person name="Noll K.M."/>
        </authorList>
    </citation>
    <scope>NUCLEOTIDE SEQUENCE [LARGE SCALE GENOMIC DNA]</scope>
    <source>
        <strain evidence="2">ATCC BAA-1733 / DSM 21960 / TBF 19.5.1</strain>
    </source>
</reference>
<sequence length="499" mass="57570">MRIIFIPVDERFCTRDYFLLLAETFNIEVVTPPIEMLGRKKIPADIDAIWHWLETETKDDDLLIISLDMILYGGLIPSRISIDSIETIRKRLSKLKNIKQPNNKIYLSATVTRIPAYNYADEEPDYWDYFGVKIYEYSKKIVQFKRGILSAEDLKKAKATLPTWILKDFLWRRERNFNILKLTIKLLSENSIDFLNLVLDDNAPGSLSVFEAERHANYVKKLGVVDRISIHPGADESLLTLLARAMVEHVDYHPKIRIFYSQPEFVDLIPPYEGTPVKESVPVHLETCGATVVPNNEDGLLIVHNPNDRRESEQQVQANESVYQRIVEVLTRREISGICDIAFANGADNKLVESILNPRFDWSKIIYAAWNTAGNTIGTVCSSLVLRILAEKGFITLDLDKLYELNAIFLLEHWGYQANVRKILRDVEAPKRGGDLFTVIPLEGWATKYVKEKLNPFKERIEKTFGRIYDYLDPFFPWHRPFEIGFLRNSEESANGGRK</sequence>
<evidence type="ECO:0008006" key="3">
    <source>
        <dbReference type="Google" id="ProtNLM"/>
    </source>
</evidence>